<dbReference type="InterPro" id="IPR015330">
    <property type="entry name" value="DNA_primase/pol_bifunc_N"/>
</dbReference>
<dbReference type="Gene3D" id="3.80.10.10">
    <property type="entry name" value="Ribonuclease Inhibitor"/>
    <property type="match status" value="1"/>
</dbReference>
<dbReference type="PANTHER" id="PTHR45661">
    <property type="entry name" value="SURFACE ANTIGEN"/>
    <property type="match status" value="1"/>
</dbReference>
<accession>A0ABV9K4Z6</accession>
<dbReference type="EMBL" id="JBHSGO010000006">
    <property type="protein sequence ID" value="MFC4665165.1"/>
    <property type="molecule type" value="Genomic_DNA"/>
</dbReference>
<dbReference type="InterPro" id="IPR026906">
    <property type="entry name" value="LRR_5"/>
</dbReference>
<feature type="domain" description="Exonuclease" evidence="1">
    <location>
        <begin position="585"/>
        <end position="773"/>
    </location>
</feature>
<evidence type="ECO:0000313" key="2">
    <source>
        <dbReference type="EMBL" id="MFC4665165.1"/>
    </source>
</evidence>
<sequence length="788" mass="90418">MVGKIIIPNGVKKIANHAFRDCYEISDIVLPETISQIQSEAFKNCISLEVINIPKEVKEIPFECFSGCINLRTISIPSQMLEIASGAFNNCRSLTTIDLPNSIKNLGNRAFKDCNNVSQILIPSNIEYISPETFSGCESLSEINIPQNIRSIYSNAFENCNELKCVIIESKDIDIDPTAFIGCERLTRIYLGYFTPIKVLSAFPDCSNIKYIAPLEDYSKGLSKETVTLCSVQQQLSNELKYMSLYYRLFGMNVTQMKWSECPKRNKKSFKEPIDTGWESYKTISQPLDYLLSLNWEKSSGIGLVLGYNHYRALDIDISNIWISEILYPDEGLNGFINEILGLLHLPLDYPWVVRSGNGYGFHIIFKSEDYTATQNIDSLSFEPNDKYCDLNGKLFYRMELRWCDHLVLPPSIHASGLQYSFRNGILPTIVPSNVTLEELDSVINRFCGERIFFYATYKNIKIELTEINKIKSRHDSYLSPHKHQINSIEWLIETSSDESKNSLALRYLLGKETSCNSNLAVKYLKSSDSQSAKFNLLQLYACGFIKYDAEIYNNLQKNLDETLFDKHLDILHNNAAKYLPETDRYLFFDTETTGLSKNYNAPSSDINNWPRVIQLSWIITDQFENILVKHNHIIKPNGFIIPNESVSVHGISTEYAKEYGENLNKVLGFFESDIKTVKYIVGHNIDFDKKIIEAEFYRENKILSWDGTISLCTMKSSIDFCKLTNFYGYRYPKLQELYNKLFDSDFENAHDAFSDISATVKCFWEMVKRGIITIPQTTSIDENDLPF</sequence>
<dbReference type="SUPFAM" id="SSF53098">
    <property type="entry name" value="Ribonuclease H-like"/>
    <property type="match status" value="1"/>
</dbReference>
<dbReference type="InterPro" id="IPR013520">
    <property type="entry name" value="Ribonucl_H"/>
</dbReference>
<dbReference type="SUPFAM" id="SSF56747">
    <property type="entry name" value="Prim-pol domain"/>
    <property type="match status" value="1"/>
</dbReference>
<dbReference type="CDD" id="cd06127">
    <property type="entry name" value="DEDDh"/>
    <property type="match status" value="1"/>
</dbReference>
<dbReference type="InterPro" id="IPR036397">
    <property type="entry name" value="RNaseH_sf"/>
</dbReference>
<evidence type="ECO:0000259" key="1">
    <source>
        <dbReference type="SMART" id="SM00479"/>
    </source>
</evidence>
<dbReference type="SUPFAM" id="SSF52058">
    <property type="entry name" value="L domain-like"/>
    <property type="match status" value="1"/>
</dbReference>
<comment type="caution">
    <text evidence="2">The sequence shown here is derived from an EMBL/GenBank/DDBJ whole genome shotgun (WGS) entry which is preliminary data.</text>
</comment>
<protein>
    <submittedName>
        <fullName evidence="2">Leucine-rich repeat protein</fullName>
    </submittedName>
</protein>
<evidence type="ECO:0000313" key="3">
    <source>
        <dbReference type="Proteomes" id="UP001596020"/>
    </source>
</evidence>
<keyword evidence="3" id="KW-1185">Reference proteome</keyword>
<dbReference type="Proteomes" id="UP001596020">
    <property type="component" value="Unassembled WGS sequence"/>
</dbReference>
<name>A0ABV9K4Z6_9PORP</name>
<dbReference type="Pfam" id="PF13306">
    <property type="entry name" value="LRR_5"/>
    <property type="match status" value="1"/>
</dbReference>
<gene>
    <name evidence="2" type="ORF">ACFO3G_00760</name>
</gene>
<proteinExistence type="predicted"/>
<dbReference type="SMART" id="SM00479">
    <property type="entry name" value="EXOIII"/>
    <property type="match status" value="1"/>
</dbReference>
<organism evidence="2 3">
    <name type="scientific">Falsiporphyromonas endometrii</name>
    <dbReference type="NCBI Taxonomy" id="1387297"/>
    <lineage>
        <taxon>Bacteria</taxon>
        <taxon>Pseudomonadati</taxon>
        <taxon>Bacteroidota</taxon>
        <taxon>Bacteroidia</taxon>
        <taxon>Bacteroidales</taxon>
        <taxon>Porphyromonadaceae</taxon>
        <taxon>Falsiporphyromonas</taxon>
    </lineage>
</organism>
<dbReference type="InterPro" id="IPR053139">
    <property type="entry name" value="Surface_bspA-like"/>
</dbReference>
<dbReference type="InterPro" id="IPR012337">
    <property type="entry name" value="RNaseH-like_sf"/>
</dbReference>
<dbReference type="Gene3D" id="3.30.420.10">
    <property type="entry name" value="Ribonuclease H-like superfamily/Ribonuclease H"/>
    <property type="match status" value="1"/>
</dbReference>
<dbReference type="PANTHER" id="PTHR45661:SF3">
    <property type="entry name" value="IG-LIKE DOMAIN-CONTAINING PROTEIN"/>
    <property type="match status" value="1"/>
</dbReference>
<dbReference type="InterPro" id="IPR032675">
    <property type="entry name" value="LRR_dom_sf"/>
</dbReference>
<dbReference type="Pfam" id="PF09250">
    <property type="entry name" value="Prim-Pol"/>
    <property type="match status" value="1"/>
</dbReference>
<dbReference type="Pfam" id="PF00929">
    <property type="entry name" value="RNase_T"/>
    <property type="match status" value="1"/>
</dbReference>
<reference evidence="3" key="1">
    <citation type="journal article" date="2019" name="Int. J. Syst. Evol. Microbiol.">
        <title>The Global Catalogue of Microorganisms (GCM) 10K type strain sequencing project: providing services to taxonomists for standard genome sequencing and annotation.</title>
        <authorList>
            <consortium name="The Broad Institute Genomics Platform"/>
            <consortium name="The Broad Institute Genome Sequencing Center for Infectious Disease"/>
            <person name="Wu L."/>
            <person name="Ma J."/>
        </authorList>
    </citation>
    <scope>NUCLEOTIDE SEQUENCE [LARGE SCALE GENOMIC DNA]</scope>
    <source>
        <strain evidence="3">CGMCC 4.7357</strain>
    </source>
</reference>